<proteinExistence type="predicted"/>
<feature type="chain" id="PRO_5017034851" description="DUF4198 domain-containing protein" evidence="1">
    <location>
        <begin position="26"/>
        <end position="264"/>
    </location>
</feature>
<dbReference type="Proteomes" id="UP000252255">
    <property type="component" value="Unassembled WGS sequence"/>
</dbReference>
<dbReference type="InterPro" id="IPR019613">
    <property type="entry name" value="DUF4198"/>
</dbReference>
<feature type="signal peptide" evidence="1">
    <location>
        <begin position="1"/>
        <end position="25"/>
    </location>
</feature>
<dbReference type="RefSeq" id="WP_114098515.1">
    <property type="nucleotide sequence ID" value="NZ_JPWI01000008.1"/>
</dbReference>
<dbReference type="OrthoDB" id="5943at2"/>
<gene>
    <name evidence="2" type="ORF">TH30_13335</name>
</gene>
<evidence type="ECO:0000256" key="1">
    <source>
        <dbReference type="SAM" id="SignalP"/>
    </source>
</evidence>
<evidence type="ECO:0000313" key="3">
    <source>
        <dbReference type="Proteomes" id="UP000252255"/>
    </source>
</evidence>
<dbReference type="Pfam" id="PF10670">
    <property type="entry name" value="DUF4198"/>
    <property type="match status" value="1"/>
</dbReference>
<keyword evidence="1" id="KW-0732">Signal</keyword>
<reference evidence="2 3" key="1">
    <citation type="submission" date="2014-07" db="EMBL/GenBank/DDBJ databases">
        <title>Draft genome sequence of Thalassospira profundimaris PR54-5.</title>
        <authorList>
            <person name="Lai Q."/>
            <person name="Shao Z."/>
        </authorList>
    </citation>
    <scope>NUCLEOTIDE SEQUENCE [LARGE SCALE GENOMIC DNA]</scope>
    <source>
        <strain evidence="2 3">PR54-5</strain>
    </source>
</reference>
<protein>
    <recommendedName>
        <fullName evidence="4">DUF4198 domain-containing protein</fullName>
    </recommendedName>
</protein>
<dbReference type="AlphaFoldDB" id="A0A367WWV5"/>
<organism evidence="2 3">
    <name type="scientific">Thalassospira profundimaris</name>
    <dbReference type="NCBI Taxonomy" id="502049"/>
    <lineage>
        <taxon>Bacteria</taxon>
        <taxon>Pseudomonadati</taxon>
        <taxon>Pseudomonadota</taxon>
        <taxon>Alphaproteobacteria</taxon>
        <taxon>Rhodospirillales</taxon>
        <taxon>Thalassospiraceae</taxon>
        <taxon>Thalassospira</taxon>
    </lineage>
</organism>
<evidence type="ECO:0008006" key="4">
    <source>
        <dbReference type="Google" id="ProtNLM"/>
    </source>
</evidence>
<accession>A0A367WWV5</accession>
<name>A0A367WWV5_9PROT</name>
<evidence type="ECO:0000313" key="2">
    <source>
        <dbReference type="EMBL" id="RCK44991.1"/>
    </source>
</evidence>
<sequence length="264" mass="28424">MFQSKFARALIIGATGCLLGSAAAAHEFIARTSQTDVAPGSSAVLTMDSTHQFGIPEEAEATSHVRAQLITPAGKTDLEVVTNPDAPNLVASFTYPDQSAWLHSHRLPVVWSQTPDGWLEGRLDQHADAITSTRYEKFAKHLVGGSQENDLITAALGDKLEIVPLADPRKTAIGADAEFQILLDGHPLTTTVLATYAGFTDTPSSWAYYSETLTDEHGSAIAKVRISSPGLWVVRVAADVSDPQEDVRVHNLRATLSFYVDGQE</sequence>
<comment type="caution">
    <text evidence="2">The sequence shown here is derived from an EMBL/GenBank/DDBJ whole genome shotgun (WGS) entry which is preliminary data.</text>
</comment>
<dbReference type="EMBL" id="JPWI01000008">
    <property type="protein sequence ID" value="RCK44991.1"/>
    <property type="molecule type" value="Genomic_DNA"/>
</dbReference>